<name>A0AAN6SZU6_9PEZI</name>
<dbReference type="Proteomes" id="UP001305647">
    <property type="component" value="Unassembled WGS sequence"/>
</dbReference>
<organism evidence="4 5">
    <name type="scientific">Parathielavia hyrcaniae</name>
    <dbReference type="NCBI Taxonomy" id="113614"/>
    <lineage>
        <taxon>Eukaryota</taxon>
        <taxon>Fungi</taxon>
        <taxon>Dikarya</taxon>
        <taxon>Ascomycota</taxon>
        <taxon>Pezizomycotina</taxon>
        <taxon>Sordariomycetes</taxon>
        <taxon>Sordariomycetidae</taxon>
        <taxon>Sordariales</taxon>
        <taxon>Chaetomiaceae</taxon>
        <taxon>Parathielavia</taxon>
    </lineage>
</organism>
<dbReference type="InterPro" id="IPR017937">
    <property type="entry name" value="Thioredoxin_CS"/>
</dbReference>
<gene>
    <name evidence="4" type="ORF">N658DRAFT_431129</name>
</gene>
<evidence type="ECO:0000256" key="1">
    <source>
        <dbReference type="ARBA" id="ARBA00008987"/>
    </source>
</evidence>
<dbReference type="SUPFAM" id="SSF52833">
    <property type="entry name" value="Thioredoxin-like"/>
    <property type="match status" value="1"/>
</dbReference>
<evidence type="ECO:0000313" key="5">
    <source>
        <dbReference type="Proteomes" id="UP001305647"/>
    </source>
</evidence>
<dbReference type="InterPro" id="IPR036249">
    <property type="entry name" value="Thioredoxin-like_sf"/>
</dbReference>
<evidence type="ECO:0000313" key="4">
    <source>
        <dbReference type="EMBL" id="KAK4098864.1"/>
    </source>
</evidence>
<proteinExistence type="inferred from homology"/>
<keyword evidence="5" id="KW-1185">Reference proteome</keyword>
<accession>A0AAN6SZU6</accession>
<keyword evidence="2" id="KW-1015">Disulfide bond</keyword>
<reference evidence="4" key="2">
    <citation type="submission" date="2023-05" db="EMBL/GenBank/DDBJ databases">
        <authorList>
            <consortium name="Lawrence Berkeley National Laboratory"/>
            <person name="Steindorff A."/>
            <person name="Hensen N."/>
            <person name="Bonometti L."/>
            <person name="Westerberg I."/>
            <person name="Brannstrom I.O."/>
            <person name="Guillou S."/>
            <person name="Cros-Aarteil S."/>
            <person name="Calhoun S."/>
            <person name="Haridas S."/>
            <person name="Kuo A."/>
            <person name="Mondo S."/>
            <person name="Pangilinan J."/>
            <person name="Riley R."/>
            <person name="Labutti K."/>
            <person name="Andreopoulos B."/>
            <person name="Lipzen A."/>
            <person name="Chen C."/>
            <person name="Yanf M."/>
            <person name="Daum C."/>
            <person name="Ng V."/>
            <person name="Clum A."/>
            <person name="Ohm R."/>
            <person name="Martin F."/>
            <person name="Silar P."/>
            <person name="Natvig D."/>
            <person name="Lalanne C."/>
            <person name="Gautier V."/>
            <person name="Ament-Velasquez S.L."/>
            <person name="Kruys A."/>
            <person name="Hutchinson M.I."/>
            <person name="Powell A.J."/>
            <person name="Barry K."/>
            <person name="Miller A.N."/>
            <person name="Grigoriev I.V."/>
            <person name="Debuchy R."/>
            <person name="Gladieux P."/>
            <person name="Thoren M.H."/>
            <person name="Johannesson H."/>
        </authorList>
    </citation>
    <scope>NUCLEOTIDE SEQUENCE</scope>
    <source>
        <strain evidence="4">CBS 757.83</strain>
    </source>
</reference>
<dbReference type="Pfam" id="PF00085">
    <property type="entry name" value="Thioredoxin"/>
    <property type="match status" value="1"/>
</dbReference>
<dbReference type="AlphaFoldDB" id="A0AAN6SZU6"/>
<dbReference type="PROSITE" id="PS00194">
    <property type="entry name" value="THIOREDOXIN_1"/>
    <property type="match status" value="1"/>
</dbReference>
<feature type="domain" description="Thioredoxin" evidence="3">
    <location>
        <begin position="1"/>
        <end position="129"/>
    </location>
</feature>
<protein>
    <submittedName>
        <fullName evidence="4">Thioredoxin-domain-containing protein</fullName>
    </submittedName>
</protein>
<dbReference type="CDD" id="cd02947">
    <property type="entry name" value="TRX_family"/>
    <property type="match status" value="1"/>
</dbReference>
<dbReference type="InterPro" id="IPR013766">
    <property type="entry name" value="Thioredoxin_domain"/>
</dbReference>
<sequence length="146" mass="15092">MATAPTALATLSDLETLATSHKYLILDFWAEWCPPCKAIAPLFTKLAAEYTIPNKLAFAKVDVDEAPEIAAKFQVSAMPTFLFLVDGEPNGIDGTGVVASGGVVAGPGGEGLQMIRGADPRNLVAAVSGVAELAKKELGESGEVSC</sequence>
<comment type="similarity">
    <text evidence="1">Belongs to the thioredoxin family.</text>
</comment>
<evidence type="ECO:0000259" key="3">
    <source>
        <dbReference type="PROSITE" id="PS51352"/>
    </source>
</evidence>
<dbReference type="EMBL" id="MU863654">
    <property type="protein sequence ID" value="KAK4098864.1"/>
    <property type="molecule type" value="Genomic_DNA"/>
</dbReference>
<comment type="caution">
    <text evidence="4">The sequence shown here is derived from an EMBL/GenBank/DDBJ whole genome shotgun (WGS) entry which is preliminary data.</text>
</comment>
<dbReference type="PANTHER" id="PTHR46115">
    <property type="entry name" value="THIOREDOXIN-LIKE PROTEIN 1"/>
    <property type="match status" value="1"/>
</dbReference>
<reference evidence="4" key="1">
    <citation type="journal article" date="2023" name="Mol. Phylogenet. Evol.">
        <title>Genome-scale phylogeny and comparative genomics of the fungal order Sordariales.</title>
        <authorList>
            <person name="Hensen N."/>
            <person name="Bonometti L."/>
            <person name="Westerberg I."/>
            <person name="Brannstrom I.O."/>
            <person name="Guillou S."/>
            <person name="Cros-Aarteil S."/>
            <person name="Calhoun S."/>
            <person name="Haridas S."/>
            <person name="Kuo A."/>
            <person name="Mondo S."/>
            <person name="Pangilinan J."/>
            <person name="Riley R."/>
            <person name="LaButti K."/>
            <person name="Andreopoulos B."/>
            <person name="Lipzen A."/>
            <person name="Chen C."/>
            <person name="Yan M."/>
            <person name="Daum C."/>
            <person name="Ng V."/>
            <person name="Clum A."/>
            <person name="Steindorff A."/>
            <person name="Ohm R.A."/>
            <person name="Martin F."/>
            <person name="Silar P."/>
            <person name="Natvig D.O."/>
            <person name="Lalanne C."/>
            <person name="Gautier V."/>
            <person name="Ament-Velasquez S.L."/>
            <person name="Kruys A."/>
            <person name="Hutchinson M.I."/>
            <person name="Powell A.J."/>
            <person name="Barry K."/>
            <person name="Miller A.N."/>
            <person name="Grigoriev I.V."/>
            <person name="Debuchy R."/>
            <person name="Gladieux P."/>
            <person name="Hiltunen Thoren M."/>
            <person name="Johannesson H."/>
        </authorList>
    </citation>
    <scope>NUCLEOTIDE SEQUENCE</scope>
    <source>
        <strain evidence="4">CBS 757.83</strain>
    </source>
</reference>
<dbReference type="PROSITE" id="PS51352">
    <property type="entry name" value="THIOREDOXIN_2"/>
    <property type="match status" value="1"/>
</dbReference>
<dbReference type="PRINTS" id="PR00421">
    <property type="entry name" value="THIOREDOXIN"/>
</dbReference>
<dbReference type="Gene3D" id="3.40.30.10">
    <property type="entry name" value="Glutaredoxin"/>
    <property type="match status" value="1"/>
</dbReference>
<evidence type="ECO:0000256" key="2">
    <source>
        <dbReference type="ARBA" id="ARBA00023157"/>
    </source>
</evidence>